<dbReference type="PANTHER" id="PTHR12271">
    <property type="entry name" value="POLY A POLYMERASE CID PAP -RELATED"/>
    <property type="match status" value="1"/>
</dbReference>
<name>A0A9P6J3D7_MORAP</name>
<dbReference type="CDD" id="cd05402">
    <property type="entry name" value="NT_PAP_TUTase"/>
    <property type="match status" value="1"/>
</dbReference>
<dbReference type="EMBL" id="JAAAHY010000657">
    <property type="protein sequence ID" value="KAF9959791.1"/>
    <property type="molecule type" value="Genomic_DNA"/>
</dbReference>
<organism evidence="4 5">
    <name type="scientific">Mortierella alpina</name>
    <name type="common">Oleaginous fungus</name>
    <name type="synonym">Mortierella renispora</name>
    <dbReference type="NCBI Taxonomy" id="64518"/>
    <lineage>
        <taxon>Eukaryota</taxon>
        <taxon>Fungi</taxon>
        <taxon>Fungi incertae sedis</taxon>
        <taxon>Mucoromycota</taxon>
        <taxon>Mortierellomycotina</taxon>
        <taxon>Mortierellomycetes</taxon>
        <taxon>Mortierellales</taxon>
        <taxon>Mortierellaceae</taxon>
        <taxon>Mortierella</taxon>
    </lineage>
</organism>
<feature type="non-terminal residue" evidence="4">
    <location>
        <position position="856"/>
    </location>
</feature>
<evidence type="ECO:0000256" key="2">
    <source>
        <dbReference type="SAM" id="MobiDB-lite"/>
    </source>
</evidence>
<dbReference type="AlphaFoldDB" id="A0A9P6J3D7"/>
<dbReference type="InterPro" id="IPR043519">
    <property type="entry name" value="NT_sf"/>
</dbReference>
<dbReference type="SUPFAM" id="SSF81631">
    <property type="entry name" value="PAP/OAS1 substrate-binding domain"/>
    <property type="match status" value="1"/>
</dbReference>
<evidence type="ECO:0000313" key="5">
    <source>
        <dbReference type="Proteomes" id="UP000738359"/>
    </source>
</evidence>
<dbReference type="GO" id="GO:0010605">
    <property type="term" value="P:negative regulation of macromolecule metabolic process"/>
    <property type="evidence" value="ECO:0007669"/>
    <property type="project" value="UniProtKB-ARBA"/>
</dbReference>
<reference evidence="4" key="1">
    <citation type="journal article" date="2020" name="Fungal Divers.">
        <title>Resolving the Mortierellaceae phylogeny through synthesis of multi-gene phylogenetics and phylogenomics.</title>
        <authorList>
            <person name="Vandepol N."/>
            <person name="Liber J."/>
            <person name="Desiro A."/>
            <person name="Na H."/>
            <person name="Kennedy M."/>
            <person name="Barry K."/>
            <person name="Grigoriev I.V."/>
            <person name="Miller A.N."/>
            <person name="O'Donnell K."/>
            <person name="Stajich J.E."/>
            <person name="Bonito G."/>
        </authorList>
    </citation>
    <scope>NUCLEOTIDE SEQUENCE</scope>
    <source>
        <strain evidence="4">CK1249</strain>
    </source>
</reference>
<dbReference type="Proteomes" id="UP000738359">
    <property type="component" value="Unassembled WGS sequence"/>
</dbReference>
<feature type="compositionally biased region" description="Basic and acidic residues" evidence="2">
    <location>
        <begin position="56"/>
        <end position="87"/>
    </location>
</feature>
<feature type="coiled-coil region" evidence="1">
    <location>
        <begin position="295"/>
        <end position="333"/>
    </location>
</feature>
<dbReference type="InterPro" id="IPR054708">
    <property type="entry name" value="MTPAP-like_central"/>
</dbReference>
<comment type="caution">
    <text evidence="4">The sequence shown here is derived from an EMBL/GenBank/DDBJ whole genome shotgun (WGS) entry which is preliminary data.</text>
</comment>
<evidence type="ECO:0000259" key="3">
    <source>
        <dbReference type="Pfam" id="PF22600"/>
    </source>
</evidence>
<evidence type="ECO:0000256" key="1">
    <source>
        <dbReference type="SAM" id="Coils"/>
    </source>
</evidence>
<evidence type="ECO:0000313" key="4">
    <source>
        <dbReference type="EMBL" id="KAF9959791.1"/>
    </source>
</evidence>
<dbReference type="Gene3D" id="3.30.460.10">
    <property type="entry name" value="Beta Polymerase, domain 2"/>
    <property type="match status" value="1"/>
</dbReference>
<dbReference type="SUPFAM" id="SSF81301">
    <property type="entry name" value="Nucleotidyltransferase"/>
    <property type="match status" value="1"/>
</dbReference>
<keyword evidence="5" id="KW-1185">Reference proteome</keyword>
<accession>A0A9P6J3D7</accession>
<dbReference type="OrthoDB" id="2274644at2759"/>
<dbReference type="Gene3D" id="1.10.1410.10">
    <property type="match status" value="1"/>
</dbReference>
<keyword evidence="1" id="KW-0175">Coiled coil</keyword>
<feature type="domain" description="Poly(A) RNA polymerase mitochondrial-like central palm" evidence="3">
    <location>
        <begin position="414"/>
        <end position="539"/>
    </location>
</feature>
<dbReference type="Pfam" id="PF22600">
    <property type="entry name" value="MTPAP-like_central"/>
    <property type="match status" value="1"/>
</dbReference>
<gene>
    <name evidence="4" type="ORF">BGZ70_008758</name>
</gene>
<dbReference type="GO" id="GO:0046872">
    <property type="term" value="F:metal ion binding"/>
    <property type="evidence" value="ECO:0007669"/>
    <property type="project" value="UniProtKB-KW"/>
</dbReference>
<dbReference type="GO" id="GO:0031123">
    <property type="term" value="P:RNA 3'-end processing"/>
    <property type="evidence" value="ECO:0007669"/>
    <property type="project" value="TreeGrafter"/>
</dbReference>
<dbReference type="GO" id="GO:0005737">
    <property type="term" value="C:cytoplasm"/>
    <property type="evidence" value="ECO:0007669"/>
    <property type="project" value="UniProtKB-SubCell"/>
</dbReference>
<sequence length="856" mass="96363">AERLAREEAERLAREKKEQERLAIQKAVRFAQEKAERLAQEKLECLAREESERLVREEADRLATEEADKLARDQLDGEEGRVVEKAQQDASNGLDKEQYFGRSNESFRKSAEAPLSAIEEVTFRILQEKATRNEVKDAIRTACLRHERGTEAVQIHAAMKESRDIQVKLLGDKVDAAAREVERLLALASETEDAAQHARNWQYLEAECSSVKALNQPMTADEAARARQLAYSVSEQLGRNFDETFQAKKQQEARMQILDLLIEKIRGPVEPGAEPVMEGFVRVAREHDEAYILAAEEVAKDLLKAQNVQKDAENELKRERKRLETEVLRQGARAKVERKWLKRLGEMEVDKVKARIGVEAAALAKLRGEPVRLPNDGAVYYDWRGINAMLSLWMTPKAAPLRQMEALVRHYDAMLRPSEDMMMARHHVLETLQLLFDIEFPEAGLQLRPFGSYVTGLGNTDSDIDICVFAEHYDPHAAHSDVMHLASVLRLQGFVDVRAIPDAKVPIVKFVDPHSGIACDMNVQHPLGIYNSALIKAYLDIDARLSSFVFLLKHFAKVHGILDASSGYLCSYAFILMAIVFFQEQKDPILPRLQSKLEKPRNFDENKSRRPPSPTFGALLTDGTLKPTFVHQDGKTHEINYDTRTELYKSFGLQNTKGVARLLFEFFEYFARLFDYRTMEVSPMNGRFQERHVLAKERRQQEALKKLSGSSASGYAPGSLPRTSAYTFDSKRQLWVSEVDRAYFRDLDSNKGLPSGAVPIPGSVEASVDSMSASAAATAAAASAAASTRGGYQDRFGSDSFFCVMDPFMLKRNVAGTCRGAKLGKVWKCFDHAYRCLALGQFEEAFKPLPEFSAAA</sequence>
<dbReference type="PANTHER" id="PTHR12271:SF40">
    <property type="entry name" value="POLY(A) RNA POLYMERASE GLD2"/>
    <property type="match status" value="1"/>
</dbReference>
<protein>
    <recommendedName>
        <fullName evidence="3">Poly(A) RNA polymerase mitochondrial-like central palm domain-containing protein</fullName>
    </recommendedName>
</protein>
<dbReference type="GO" id="GO:1990817">
    <property type="term" value="F:poly(A) RNA polymerase activity"/>
    <property type="evidence" value="ECO:0007669"/>
    <property type="project" value="UniProtKB-EC"/>
</dbReference>
<proteinExistence type="predicted"/>
<feature type="region of interest" description="Disordered" evidence="2">
    <location>
        <begin position="56"/>
        <end position="99"/>
    </location>
</feature>